<dbReference type="PANTHER" id="PTHR39569">
    <property type="entry name" value="INORGANIC TRIPHOSPHATASE"/>
    <property type="match status" value="1"/>
</dbReference>
<dbReference type="InterPro" id="IPR039013">
    <property type="entry name" value="YgiF"/>
</dbReference>
<dbReference type="GO" id="GO:0046872">
    <property type="term" value="F:metal ion binding"/>
    <property type="evidence" value="ECO:0007669"/>
    <property type="project" value="TreeGrafter"/>
</dbReference>
<dbReference type="RefSeq" id="WP_015829523.1">
    <property type="nucleotide sequence ID" value="NC_012969.1"/>
</dbReference>
<dbReference type="Proteomes" id="UP000002743">
    <property type="component" value="Chromosome"/>
</dbReference>
<feature type="domain" description="CYTH" evidence="1">
    <location>
        <begin position="2"/>
        <end position="206"/>
    </location>
</feature>
<dbReference type="KEGG" id="mei:Msip34_0664"/>
<dbReference type="eggNOG" id="COG3025">
    <property type="taxonomic scope" value="Bacteria"/>
</dbReference>
<dbReference type="GO" id="GO:0050355">
    <property type="term" value="F:inorganic triphosphate phosphatase activity"/>
    <property type="evidence" value="ECO:0007669"/>
    <property type="project" value="InterPro"/>
</dbReference>
<dbReference type="HOGENOM" id="CLU_868286_0_0_4"/>
<dbReference type="EMBL" id="CP001674">
    <property type="protein sequence ID" value="ACT49912.1"/>
    <property type="molecule type" value="Genomic_DNA"/>
</dbReference>
<dbReference type="AlphaFoldDB" id="C6XAI0"/>
<accession>C6XAI0</accession>
<evidence type="ECO:0000313" key="3">
    <source>
        <dbReference type="Proteomes" id="UP000002743"/>
    </source>
</evidence>
<dbReference type="Gene3D" id="2.40.320.10">
    <property type="entry name" value="Hypothetical Protein Pfu-838710-001"/>
    <property type="match status" value="1"/>
</dbReference>
<name>C6XAI0_METGS</name>
<dbReference type="Pfam" id="PF01928">
    <property type="entry name" value="CYTH"/>
    <property type="match status" value="1"/>
</dbReference>
<dbReference type="OrthoDB" id="3034217at2"/>
<organism evidence="2 3">
    <name type="scientific">Methylovorus glucosotrophus (strain SIP3-4)</name>
    <dbReference type="NCBI Taxonomy" id="582744"/>
    <lineage>
        <taxon>Bacteria</taxon>
        <taxon>Pseudomonadati</taxon>
        <taxon>Pseudomonadota</taxon>
        <taxon>Betaproteobacteria</taxon>
        <taxon>Nitrosomonadales</taxon>
        <taxon>Methylophilaceae</taxon>
        <taxon>Methylovorus</taxon>
    </lineage>
</organism>
<protein>
    <submittedName>
        <fullName evidence="2">Adenylate cyclase</fullName>
    </submittedName>
</protein>
<sequence length="328" mass="36269">MPNEIELKLRIDAADTTRLFNHPALTHGLEHGPLTRQLISTYFDTPDLRLLDAEISLRVRSMSGGWFQAVKAAGSSVAGLHQRMEWEDIISGSEPDFSKITEPALAAIFADRQLRNALQPLFVTDVARTEWQLRMPDGTALEVALDLGELQVGTHIRETISEVEIELKSGDAAQVFSLALALQADIPLTIENISKAQRGYGHYRMLPASLSTLALAALPQALDKAALTKLVWACVHQVQSKQALLEADDAQLQQHAIAEIRSTLEYLLSALQLYKPTPAALLTEYHWLHDTAHATQPDDQAAAHHIHTLLQSQRCQRLLLQTGAWLLA</sequence>
<dbReference type="InterPro" id="IPR033469">
    <property type="entry name" value="CYTH-like_dom_sf"/>
</dbReference>
<evidence type="ECO:0000313" key="2">
    <source>
        <dbReference type="EMBL" id="ACT49912.1"/>
    </source>
</evidence>
<dbReference type="PANTHER" id="PTHR39569:SF1">
    <property type="entry name" value="INORGANIC TRIPHOSPHATASE"/>
    <property type="match status" value="1"/>
</dbReference>
<reference evidence="3" key="1">
    <citation type="submission" date="2009-07" db="EMBL/GenBank/DDBJ databases">
        <title>Complete sequence of chromosome of Methylovorus sp. SIP3-4.</title>
        <authorList>
            <person name="Lucas S."/>
            <person name="Copeland A."/>
            <person name="Lapidus A."/>
            <person name="Glavina del Rio T."/>
            <person name="Tice H."/>
            <person name="Bruce D."/>
            <person name="Goodwin L."/>
            <person name="Pitluck S."/>
            <person name="Clum A."/>
            <person name="Larimer F."/>
            <person name="Land M."/>
            <person name="Hauser L."/>
            <person name="Kyrpides N."/>
            <person name="Mikhailova N."/>
            <person name="Kayluzhnaya M."/>
            <person name="Chistoserdova L."/>
        </authorList>
    </citation>
    <scope>NUCLEOTIDE SEQUENCE [LARGE SCALE GENOMIC DNA]</scope>
    <source>
        <strain evidence="3">SIP3-4</strain>
    </source>
</reference>
<dbReference type="SMART" id="SM01118">
    <property type="entry name" value="CYTH"/>
    <property type="match status" value="1"/>
</dbReference>
<dbReference type="STRING" id="582744.Msip34_0664"/>
<proteinExistence type="predicted"/>
<dbReference type="SUPFAM" id="SSF55154">
    <property type="entry name" value="CYTH-like phosphatases"/>
    <property type="match status" value="1"/>
</dbReference>
<keyword evidence="3" id="KW-1185">Reference proteome</keyword>
<evidence type="ECO:0000259" key="1">
    <source>
        <dbReference type="PROSITE" id="PS51707"/>
    </source>
</evidence>
<dbReference type="PROSITE" id="PS51707">
    <property type="entry name" value="CYTH"/>
    <property type="match status" value="1"/>
</dbReference>
<gene>
    <name evidence="2" type="ordered locus">Msip34_0664</name>
</gene>
<dbReference type="InterPro" id="IPR023577">
    <property type="entry name" value="CYTH_domain"/>
</dbReference>
<reference evidence="2 3" key="2">
    <citation type="journal article" date="2011" name="J. Bacteriol.">
        <title>Genomes of three methylotrophs from a single niche uncover genetic and metabolic divergence of Methylophilaceae.</title>
        <authorList>
            <person name="Lapidus A."/>
            <person name="Clum A."/>
            <person name="Labutti K."/>
            <person name="Kaluzhnaya M.G."/>
            <person name="Lim S."/>
            <person name="Beck D.A."/>
            <person name="Glavina Del Rio T."/>
            <person name="Nolan M."/>
            <person name="Mavromatis K."/>
            <person name="Huntemann M."/>
            <person name="Lucas S."/>
            <person name="Lidstrom M.E."/>
            <person name="Ivanova N."/>
            <person name="Chistoserdova L."/>
        </authorList>
    </citation>
    <scope>NUCLEOTIDE SEQUENCE [LARGE SCALE GENOMIC DNA]</scope>
    <source>
        <strain evidence="2 3">SIP3-4</strain>
    </source>
</reference>
<dbReference type="CDD" id="cd07756">
    <property type="entry name" value="CYTH-like_Pase_CHAD"/>
    <property type="match status" value="1"/>
</dbReference>